<evidence type="ECO:0000259" key="11">
    <source>
        <dbReference type="PROSITE" id="PS50011"/>
    </source>
</evidence>
<dbReference type="OrthoDB" id="68483at2759"/>
<name>A0A8J6CAZ1_DIALT</name>
<feature type="cross-link" description="Glycyl lysine isopeptide (Lys-Gly) (interchain with G-Cter in SUMO2)" evidence="8">
    <location>
        <position position="550"/>
    </location>
</feature>
<comment type="caution">
    <text evidence="12">The sequence shown here is derived from an EMBL/GenBank/DDBJ whole genome shotgun (WGS) entry which is preliminary data.</text>
</comment>
<dbReference type="PANTHER" id="PTHR24350">
    <property type="entry name" value="SERINE/THREONINE-PROTEIN KINASE IAL-RELATED"/>
    <property type="match status" value="1"/>
</dbReference>
<sequence length="789" mass="81349">MLPPIGRVALTGEASATADARNGALARVRRGRIVGQSLARSPLAASPTPSGKPFRRRVAAPTGFFPLAATSDGASLDARARARELGDDGREARLRLPAAADAARRDDEPAPPAGSSEALVDASAAEPLAIARRVRARPASARSGTEGGVADVEHNASSACGQRSNGEGSATAMASRISASTSALLPGAPGPRARRRLARPASGQARRIAPHLGDGAQAPARGGVAAGAAAPDGGEAGLGRRGQRARAVPRASARALRVGGFAAQPLVEDVTGGRADEAATRRRPGARPSATARAAERASGVRASAAAAPAARRVRGGGVAVAGSMAAMAAVAHGTQTASAAASEAATFAAAAVAAEQATCAPPKRAPTPPRPPVMPPLPRVRTMLAAGARAPAAGRGATGSASAPDLGAEGGHAGVQRSIGEMYTFGRALGGGSFGQVRLATHRLSGCAVAIKVTARSALVSARLRHRAEMEWRLQAWLDHPNIAKVVHVCESPSQLLIVQEYVDGGSLAAYLEMRHGRVPESDAASVLLQLVSALQYCHARDVCHRDVKLDNILLDYWGRVKLTDFGLAVRSRGAMLSMACGSLLYNAPEILDGRQYDGAAADVWAFGVTAYVLTTGRFPFDASNAKVLQQRVRAGNLRLNETSASPELRALLCSALSHDPADRPSMRELATHSWFAQYADRNLRVVGVDGRSPAESALDAPTAALLAARAGVSVHDVARAVRGEDADEYMAAGHLLLRWRTAHEREWGAAKEGEGVGDGNERGAKAASDLMQREYGSVGRSANGTQS</sequence>
<dbReference type="SUPFAM" id="SSF56112">
    <property type="entry name" value="Protein kinase-like (PK-like)"/>
    <property type="match status" value="1"/>
</dbReference>
<keyword evidence="2" id="KW-0808">Transferase</keyword>
<dbReference type="InterPro" id="IPR017441">
    <property type="entry name" value="Protein_kinase_ATP_BS"/>
</dbReference>
<evidence type="ECO:0000256" key="5">
    <source>
        <dbReference type="ARBA" id="ARBA00022840"/>
    </source>
</evidence>
<evidence type="ECO:0000313" key="13">
    <source>
        <dbReference type="Proteomes" id="UP000751190"/>
    </source>
</evidence>
<evidence type="ECO:0000256" key="4">
    <source>
        <dbReference type="ARBA" id="ARBA00022777"/>
    </source>
</evidence>
<feature type="compositionally biased region" description="Low complexity" evidence="10">
    <location>
        <begin position="215"/>
        <end position="233"/>
    </location>
</feature>
<feature type="compositionally biased region" description="Low complexity" evidence="10">
    <location>
        <begin position="297"/>
        <end position="310"/>
    </location>
</feature>
<dbReference type="InterPro" id="IPR008271">
    <property type="entry name" value="Ser/Thr_kinase_AS"/>
</dbReference>
<evidence type="ECO:0000256" key="2">
    <source>
        <dbReference type="ARBA" id="ARBA00022679"/>
    </source>
</evidence>
<evidence type="ECO:0000256" key="1">
    <source>
        <dbReference type="ARBA" id="ARBA00022527"/>
    </source>
</evidence>
<dbReference type="PROSITE" id="PS00107">
    <property type="entry name" value="PROTEIN_KINASE_ATP"/>
    <property type="match status" value="1"/>
</dbReference>
<dbReference type="OMA" id="HEREWGA"/>
<dbReference type="GO" id="GO:0004674">
    <property type="term" value="F:protein serine/threonine kinase activity"/>
    <property type="evidence" value="ECO:0007669"/>
    <property type="project" value="UniProtKB-KW"/>
</dbReference>
<evidence type="ECO:0000256" key="7">
    <source>
        <dbReference type="PIRSR" id="PIRSR630616-2"/>
    </source>
</evidence>
<keyword evidence="13" id="KW-1185">Reference proteome</keyword>
<keyword evidence="1" id="KW-0723">Serine/threonine-protein kinase</keyword>
<feature type="region of interest" description="Disordered" evidence="10">
    <location>
        <begin position="98"/>
        <end position="121"/>
    </location>
</feature>
<evidence type="ECO:0000256" key="10">
    <source>
        <dbReference type="SAM" id="MobiDB-lite"/>
    </source>
</evidence>
<keyword evidence="5 7" id="KW-0067">ATP-binding</keyword>
<dbReference type="Pfam" id="PF00069">
    <property type="entry name" value="Pkinase"/>
    <property type="match status" value="1"/>
</dbReference>
<evidence type="ECO:0000256" key="8">
    <source>
        <dbReference type="PIRSR" id="PIRSR630616-3"/>
    </source>
</evidence>
<dbReference type="PROSITE" id="PS50011">
    <property type="entry name" value="PROTEIN_KINASE_DOM"/>
    <property type="match status" value="1"/>
</dbReference>
<dbReference type="InterPro" id="IPR011009">
    <property type="entry name" value="Kinase-like_dom_sf"/>
</dbReference>
<evidence type="ECO:0000256" key="9">
    <source>
        <dbReference type="PROSITE-ProRule" id="PRU10141"/>
    </source>
</evidence>
<evidence type="ECO:0000256" key="6">
    <source>
        <dbReference type="PIRSR" id="PIRSR630616-1"/>
    </source>
</evidence>
<dbReference type="EMBL" id="JAGTXO010000017">
    <property type="protein sequence ID" value="KAG8463130.1"/>
    <property type="molecule type" value="Genomic_DNA"/>
</dbReference>
<dbReference type="AlphaFoldDB" id="A0A8J6CAZ1"/>
<feature type="compositionally biased region" description="Low complexity" evidence="10">
    <location>
        <begin position="393"/>
        <end position="405"/>
    </location>
</feature>
<proteinExistence type="predicted"/>
<dbReference type="PROSITE" id="PS00108">
    <property type="entry name" value="PROTEIN_KINASE_ST"/>
    <property type="match status" value="1"/>
</dbReference>
<accession>A0A8J6CAZ1</accession>
<evidence type="ECO:0000313" key="12">
    <source>
        <dbReference type="EMBL" id="KAG8463130.1"/>
    </source>
</evidence>
<protein>
    <recommendedName>
        <fullName evidence="11">Protein kinase domain-containing protein</fullName>
    </recommendedName>
</protein>
<evidence type="ECO:0000256" key="3">
    <source>
        <dbReference type="ARBA" id="ARBA00022741"/>
    </source>
</evidence>
<feature type="region of interest" description="Disordered" evidence="10">
    <location>
        <begin position="393"/>
        <end position="412"/>
    </location>
</feature>
<reference evidence="12" key="1">
    <citation type="submission" date="2021-05" db="EMBL/GenBank/DDBJ databases">
        <title>The genome of the haptophyte Pavlova lutheri (Diacronema luteri, Pavlovales) - a model for lipid biosynthesis in eukaryotic algae.</title>
        <authorList>
            <person name="Hulatt C.J."/>
            <person name="Posewitz M.C."/>
        </authorList>
    </citation>
    <scope>NUCLEOTIDE SEQUENCE</scope>
    <source>
        <strain evidence="12">NIVA-4/92</strain>
    </source>
</reference>
<feature type="domain" description="Protein kinase" evidence="11">
    <location>
        <begin position="424"/>
        <end position="677"/>
    </location>
</feature>
<keyword evidence="4" id="KW-0418">Kinase</keyword>
<dbReference type="InterPro" id="IPR030616">
    <property type="entry name" value="Aur-like"/>
</dbReference>
<keyword evidence="3 7" id="KW-0547">Nucleotide-binding</keyword>
<feature type="compositionally biased region" description="Basic and acidic residues" evidence="10">
    <location>
        <begin position="751"/>
        <end position="766"/>
    </location>
</feature>
<feature type="region of interest" description="Disordered" evidence="10">
    <location>
        <begin position="751"/>
        <end position="789"/>
    </location>
</feature>
<dbReference type="SMART" id="SM00220">
    <property type="entry name" value="S_TKc"/>
    <property type="match status" value="1"/>
</dbReference>
<organism evidence="12 13">
    <name type="scientific">Diacronema lutheri</name>
    <name type="common">Unicellular marine alga</name>
    <name type="synonym">Monochrysis lutheri</name>
    <dbReference type="NCBI Taxonomy" id="2081491"/>
    <lineage>
        <taxon>Eukaryota</taxon>
        <taxon>Haptista</taxon>
        <taxon>Haptophyta</taxon>
        <taxon>Pavlovophyceae</taxon>
        <taxon>Pavlovales</taxon>
        <taxon>Pavlovaceae</taxon>
        <taxon>Diacronema</taxon>
    </lineage>
</organism>
<dbReference type="FunFam" id="1.10.510.10:FF:000571">
    <property type="entry name" value="Maternal embryonic leucine zipper kinase"/>
    <property type="match status" value="1"/>
</dbReference>
<feature type="compositionally biased region" description="Polar residues" evidence="10">
    <location>
        <begin position="155"/>
        <end position="168"/>
    </location>
</feature>
<feature type="region of interest" description="Disordered" evidence="10">
    <location>
        <begin position="272"/>
        <end position="310"/>
    </location>
</feature>
<feature type="binding site" evidence="7 9">
    <location>
        <position position="453"/>
    </location>
    <ligand>
        <name>ATP</name>
        <dbReference type="ChEBI" id="CHEBI:30616"/>
    </ligand>
</feature>
<gene>
    <name evidence="12" type="ORF">KFE25_011127</name>
</gene>
<feature type="region of interest" description="Disordered" evidence="10">
    <location>
        <begin position="134"/>
        <end position="246"/>
    </location>
</feature>
<feature type="region of interest" description="Disordered" evidence="10">
    <location>
        <begin position="36"/>
        <end position="55"/>
    </location>
</feature>
<dbReference type="InterPro" id="IPR000719">
    <property type="entry name" value="Prot_kinase_dom"/>
</dbReference>
<dbReference type="GO" id="GO:0005524">
    <property type="term" value="F:ATP binding"/>
    <property type="evidence" value="ECO:0007669"/>
    <property type="project" value="UniProtKB-UniRule"/>
</dbReference>
<dbReference type="Proteomes" id="UP000751190">
    <property type="component" value="Unassembled WGS sequence"/>
</dbReference>
<dbReference type="Gene3D" id="1.10.510.10">
    <property type="entry name" value="Transferase(Phosphotransferase) domain 1"/>
    <property type="match status" value="1"/>
</dbReference>
<feature type="binding site" evidence="7">
    <location>
        <position position="566"/>
    </location>
    <ligand>
        <name>ATP</name>
        <dbReference type="ChEBI" id="CHEBI:30616"/>
    </ligand>
</feature>
<feature type="active site" description="Proton acceptor" evidence="6">
    <location>
        <position position="548"/>
    </location>
</feature>